<gene>
    <name evidence="2" type="ORF">PCOR1329_LOCUS14309</name>
</gene>
<sequence>MSNSQEFEDEPALTLLAEEDELLAQQLESVKSERSGRAGPQSGSTWRAAQWQHVVRALESALDNGPPTPMGLVKRASFLSSWGCCGPRFRLCGRGRPVH</sequence>
<protein>
    <submittedName>
        <fullName evidence="2">Uncharacterized protein</fullName>
    </submittedName>
</protein>
<proteinExistence type="predicted"/>
<feature type="region of interest" description="Disordered" evidence="1">
    <location>
        <begin position="27"/>
        <end position="47"/>
    </location>
</feature>
<dbReference type="EMBL" id="CAUYUJ010004270">
    <property type="protein sequence ID" value="CAK0808851.1"/>
    <property type="molecule type" value="Genomic_DNA"/>
</dbReference>
<organism evidence="2 3">
    <name type="scientific">Prorocentrum cordatum</name>
    <dbReference type="NCBI Taxonomy" id="2364126"/>
    <lineage>
        <taxon>Eukaryota</taxon>
        <taxon>Sar</taxon>
        <taxon>Alveolata</taxon>
        <taxon>Dinophyceae</taxon>
        <taxon>Prorocentrales</taxon>
        <taxon>Prorocentraceae</taxon>
        <taxon>Prorocentrum</taxon>
    </lineage>
</organism>
<dbReference type="Proteomes" id="UP001189429">
    <property type="component" value="Unassembled WGS sequence"/>
</dbReference>
<accession>A0ABN9QSD8</accession>
<evidence type="ECO:0000313" key="2">
    <source>
        <dbReference type="EMBL" id="CAK0808851.1"/>
    </source>
</evidence>
<reference evidence="2" key="1">
    <citation type="submission" date="2023-10" db="EMBL/GenBank/DDBJ databases">
        <authorList>
            <person name="Chen Y."/>
            <person name="Shah S."/>
            <person name="Dougan E. K."/>
            <person name="Thang M."/>
            <person name="Chan C."/>
        </authorList>
    </citation>
    <scope>NUCLEOTIDE SEQUENCE [LARGE SCALE GENOMIC DNA]</scope>
</reference>
<keyword evidence="3" id="KW-1185">Reference proteome</keyword>
<evidence type="ECO:0000313" key="3">
    <source>
        <dbReference type="Proteomes" id="UP001189429"/>
    </source>
</evidence>
<evidence type="ECO:0000256" key="1">
    <source>
        <dbReference type="SAM" id="MobiDB-lite"/>
    </source>
</evidence>
<comment type="caution">
    <text evidence="2">The sequence shown here is derived from an EMBL/GenBank/DDBJ whole genome shotgun (WGS) entry which is preliminary data.</text>
</comment>
<name>A0ABN9QSD8_9DINO</name>